<accession>A0ACB0K8X4</accession>
<name>A0ACB0K8X4_TRIPR</name>
<reference evidence="1" key="1">
    <citation type="submission" date="2023-10" db="EMBL/GenBank/DDBJ databases">
        <authorList>
            <person name="Rodriguez Cubillos JULIANA M."/>
            <person name="De Vega J."/>
        </authorList>
    </citation>
    <scope>NUCLEOTIDE SEQUENCE</scope>
</reference>
<evidence type="ECO:0000313" key="2">
    <source>
        <dbReference type="Proteomes" id="UP001177021"/>
    </source>
</evidence>
<sequence length="161" mass="18288">MMMLSNSNSKPRISVTRANRANPNLLPPASRLSFRVRVNSFVCKFPEAYAETLELLNGHYARVKQKYGLQPDEGIVLEDRNDHFLQNPLKANTKGRGRRGSTKHQIKRKRRRGHCGLCGIVGHNKQTCTGLTNRRKQLDESGSTDDDDDDDDNDDYRGPNH</sequence>
<gene>
    <name evidence="1" type="ORF">MILVUS5_LOCUS20213</name>
</gene>
<evidence type="ECO:0000313" key="1">
    <source>
        <dbReference type="EMBL" id="CAJ2652778.1"/>
    </source>
</evidence>
<comment type="caution">
    <text evidence="1">The sequence shown here is derived from an EMBL/GenBank/DDBJ whole genome shotgun (WGS) entry which is preliminary data.</text>
</comment>
<keyword evidence="2" id="KW-1185">Reference proteome</keyword>
<dbReference type="EMBL" id="CASHSV030000206">
    <property type="protein sequence ID" value="CAJ2652778.1"/>
    <property type="molecule type" value="Genomic_DNA"/>
</dbReference>
<organism evidence="1 2">
    <name type="scientific">Trifolium pratense</name>
    <name type="common">Red clover</name>
    <dbReference type="NCBI Taxonomy" id="57577"/>
    <lineage>
        <taxon>Eukaryota</taxon>
        <taxon>Viridiplantae</taxon>
        <taxon>Streptophyta</taxon>
        <taxon>Embryophyta</taxon>
        <taxon>Tracheophyta</taxon>
        <taxon>Spermatophyta</taxon>
        <taxon>Magnoliopsida</taxon>
        <taxon>eudicotyledons</taxon>
        <taxon>Gunneridae</taxon>
        <taxon>Pentapetalae</taxon>
        <taxon>rosids</taxon>
        <taxon>fabids</taxon>
        <taxon>Fabales</taxon>
        <taxon>Fabaceae</taxon>
        <taxon>Papilionoideae</taxon>
        <taxon>50 kb inversion clade</taxon>
        <taxon>NPAAA clade</taxon>
        <taxon>Hologalegina</taxon>
        <taxon>IRL clade</taxon>
        <taxon>Trifolieae</taxon>
        <taxon>Trifolium</taxon>
    </lineage>
</organism>
<dbReference type="Proteomes" id="UP001177021">
    <property type="component" value="Unassembled WGS sequence"/>
</dbReference>
<proteinExistence type="predicted"/>
<protein>
    <submittedName>
        <fullName evidence="1">Uncharacterized protein</fullName>
    </submittedName>
</protein>